<dbReference type="OMA" id="SQAWTAK"/>
<dbReference type="OrthoDB" id="75833at2759"/>
<evidence type="ECO:0000256" key="6">
    <source>
        <dbReference type="ARBA" id="ARBA00023186"/>
    </source>
</evidence>
<reference evidence="8" key="2">
    <citation type="submission" date="2007-04" db="EMBL/GenBank/DDBJ databases">
        <title>The genome of the human body louse.</title>
        <authorList>
            <consortium name="The Human Body Louse Genome Consortium"/>
            <person name="Kirkness E."/>
            <person name="Walenz B."/>
            <person name="Hass B."/>
            <person name="Bruggner R."/>
            <person name="Strausberg R."/>
        </authorList>
    </citation>
    <scope>NUCLEOTIDE SEQUENCE</scope>
    <source>
        <strain evidence="8">USDA</strain>
    </source>
</reference>
<dbReference type="eggNOG" id="KOG4357">
    <property type="taxonomic scope" value="Eukaryota"/>
</dbReference>
<sequence length="180" mass="21209">MKILCQCILILFLHNVTGKKFKEDEKPKWAKKDIRDYNDADLERLLDQWEEGEEPLEPDELPEHLRPQPSIDFSKLDTSNPENLLKLTKKGKTLMMFVSTTEDLSKDESEKVTKLWQTSLWNNHIQVERAIFMFKDGSLAWEAKNFLIEQESCKEVTIENKSYPGKHIKKESQKLEKEEL</sequence>
<dbReference type="Gene3D" id="3.30.70.260">
    <property type="match status" value="1"/>
</dbReference>
<dbReference type="RefSeq" id="XP_002428571.1">
    <property type="nucleotide sequence ID" value="XM_002428526.1"/>
</dbReference>
<dbReference type="EMBL" id="AAZO01004572">
    <property type="status" value="NOT_ANNOTATED_CDS"/>
    <property type="molecule type" value="Genomic_DNA"/>
</dbReference>
<dbReference type="FunCoup" id="E0VR27">
    <property type="interactions" value="1965"/>
</dbReference>
<dbReference type="VEuPathDB" id="VectorBase:PHUM390880"/>
<evidence type="ECO:0000313" key="8">
    <source>
        <dbReference type="EMBL" id="EEB15833.1"/>
    </source>
</evidence>
<dbReference type="InterPro" id="IPR019330">
    <property type="entry name" value="MESD"/>
</dbReference>
<dbReference type="GO" id="GO:0016055">
    <property type="term" value="P:Wnt signaling pathway"/>
    <property type="evidence" value="ECO:0007669"/>
    <property type="project" value="UniProtKB-KW"/>
</dbReference>
<evidence type="ECO:0000256" key="5">
    <source>
        <dbReference type="ARBA" id="ARBA00022824"/>
    </source>
</evidence>
<dbReference type="EMBL" id="DS235442">
    <property type="protein sequence ID" value="EEB15833.1"/>
    <property type="molecule type" value="Genomic_DNA"/>
</dbReference>
<reference evidence="9" key="3">
    <citation type="submission" date="2020-05" db="UniProtKB">
        <authorList>
            <consortium name="EnsemblMetazoa"/>
        </authorList>
    </citation>
    <scope>IDENTIFICATION</scope>
    <source>
        <strain evidence="9">USDA</strain>
    </source>
</reference>
<dbReference type="Pfam" id="PF10185">
    <property type="entry name" value="Mesd"/>
    <property type="match status" value="1"/>
</dbReference>
<evidence type="ECO:0000256" key="4">
    <source>
        <dbReference type="ARBA" id="ARBA00022729"/>
    </source>
</evidence>
<feature type="signal peptide" evidence="7">
    <location>
        <begin position="1"/>
        <end position="18"/>
    </location>
</feature>
<dbReference type="PANTHER" id="PTHR17600:SF2">
    <property type="entry name" value="LRP CHAPERONE MESD"/>
    <property type="match status" value="1"/>
</dbReference>
<evidence type="ECO:0000313" key="9">
    <source>
        <dbReference type="EnsemblMetazoa" id="PHUM390880-PA"/>
    </source>
</evidence>
<keyword evidence="4 7" id="KW-0732">Signal</keyword>
<evidence type="ECO:0000256" key="7">
    <source>
        <dbReference type="SAM" id="SignalP"/>
    </source>
</evidence>
<proteinExistence type="inferred from homology"/>
<dbReference type="Proteomes" id="UP000009046">
    <property type="component" value="Unassembled WGS sequence"/>
</dbReference>
<keyword evidence="5" id="KW-0256">Endoplasmic reticulum</keyword>
<dbReference type="AlphaFoldDB" id="E0VR27"/>
<feature type="chain" id="PRO_5011412608" evidence="7">
    <location>
        <begin position="19"/>
        <end position="180"/>
    </location>
</feature>
<organism>
    <name type="scientific">Pediculus humanus subsp. corporis</name>
    <name type="common">Body louse</name>
    <dbReference type="NCBI Taxonomy" id="121224"/>
    <lineage>
        <taxon>Eukaryota</taxon>
        <taxon>Metazoa</taxon>
        <taxon>Ecdysozoa</taxon>
        <taxon>Arthropoda</taxon>
        <taxon>Hexapoda</taxon>
        <taxon>Insecta</taxon>
        <taxon>Pterygota</taxon>
        <taxon>Neoptera</taxon>
        <taxon>Paraneoptera</taxon>
        <taxon>Psocodea</taxon>
        <taxon>Troctomorpha</taxon>
        <taxon>Phthiraptera</taxon>
        <taxon>Anoplura</taxon>
        <taxon>Pediculidae</taxon>
        <taxon>Pediculus</taxon>
    </lineage>
</organism>
<protein>
    <submittedName>
        <fullName evidence="8 9">Mesoderm development candidate, putative</fullName>
    </submittedName>
</protein>
<dbReference type="Gene3D" id="6.10.250.640">
    <property type="match status" value="1"/>
</dbReference>
<keyword evidence="6" id="KW-0143">Chaperone</keyword>
<comment type="similarity">
    <text evidence="2">Belongs to the MESD family.</text>
</comment>
<evidence type="ECO:0000256" key="2">
    <source>
        <dbReference type="ARBA" id="ARBA00011068"/>
    </source>
</evidence>
<gene>
    <name evidence="9" type="primary">8237576</name>
    <name evidence="8" type="ORF">Phum_PHUM390880</name>
</gene>
<dbReference type="GO" id="GO:0005783">
    <property type="term" value="C:endoplasmic reticulum"/>
    <property type="evidence" value="ECO:0007669"/>
    <property type="project" value="UniProtKB-SubCell"/>
</dbReference>
<dbReference type="PANTHER" id="PTHR17600">
    <property type="entry name" value="MESODERM DEVELOPMENT CANDIDATE 2"/>
    <property type="match status" value="1"/>
</dbReference>
<dbReference type="HOGENOM" id="CLU_111621_1_0_1"/>
<evidence type="ECO:0000256" key="1">
    <source>
        <dbReference type="ARBA" id="ARBA00004240"/>
    </source>
</evidence>
<evidence type="ECO:0000313" key="10">
    <source>
        <dbReference type="Proteomes" id="UP000009046"/>
    </source>
</evidence>
<dbReference type="CTD" id="8237576"/>
<dbReference type="KEGG" id="phu:Phum_PHUM390880"/>
<evidence type="ECO:0000256" key="3">
    <source>
        <dbReference type="ARBA" id="ARBA00022687"/>
    </source>
</evidence>
<dbReference type="GeneID" id="8237576"/>
<keyword evidence="10" id="KW-1185">Reference proteome</keyword>
<dbReference type="EnsemblMetazoa" id="PHUM390880-RA">
    <property type="protein sequence ID" value="PHUM390880-PA"/>
    <property type="gene ID" value="PHUM390880"/>
</dbReference>
<comment type="subcellular location">
    <subcellularLocation>
        <location evidence="1">Endoplasmic reticulum</location>
    </subcellularLocation>
</comment>
<dbReference type="InParanoid" id="E0VR27"/>
<name>E0VR27_PEDHC</name>
<dbReference type="STRING" id="121224.E0VR27"/>
<reference evidence="8" key="1">
    <citation type="submission" date="2007-04" db="EMBL/GenBank/DDBJ databases">
        <title>Annotation of Pediculus humanus corporis strain USDA.</title>
        <authorList>
            <person name="Kirkness E."/>
            <person name="Hannick L."/>
            <person name="Hass B."/>
            <person name="Bruggner R."/>
            <person name="Lawson D."/>
            <person name="Bidwell S."/>
            <person name="Joardar V."/>
            <person name="Caler E."/>
            <person name="Walenz B."/>
            <person name="Inman J."/>
            <person name="Schobel S."/>
            <person name="Galinsky K."/>
            <person name="Amedeo P."/>
            <person name="Strausberg R."/>
        </authorList>
    </citation>
    <scope>NUCLEOTIDE SEQUENCE</scope>
    <source>
        <strain evidence="8">USDA</strain>
    </source>
</reference>
<keyword evidence="3" id="KW-0879">Wnt signaling pathway</keyword>
<accession>E0VR27</accession>
<dbReference type="GO" id="GO:0006457">
    <property type="term" value="P:protein folding"/>
    <property type="evidence" value="ECO:0007669"/>
    <property type="project" value="InterPro"/>
</dbReference>